<dbReference type="InterPro" id="IPR011109">
    <property type="entry name" value="DNA_bind_recombinase_dom"/>
</dbReference>
<dbReference type="Proteomes" id="UP000241620">
    <property type="component" value="Segment"/>
</dbReference>
<dbReference type="GeneID" id="54987852"/>
<dbReference type="InterPro" id="IPR036162">
    <property type="entry name" value="Resolvase-like_N_sf"/>
</dbReference>
<dbReference type="EMBL" id="MG711467">
    <property type="protein sequence ID" value="AUV56803.1"/>
    <property type="molecule type" value="Genomic_DNA"/>
</dbReference>
<feature type="coiled-coil region" evidence="1">
    <location>
        <begin position="363"/>
        <end position="424"/>
    </location>
</feature>
<keyword evidence="1" id="KW-0175">Coiled coil</keyword>
<dbReference type="KEGG" id="vg:54987852"/>
<dbReference type="Pfam" id="PF13408">
    <property type="entry name" value="Zn_ribbon_recom"/>
    <property type="match status" value="1"/>
</dbReference>
<dbReference type="InterPro" id="IPR050639">
    <property type="entry name" value="SSR_resolvase"/>
</dbReference>
<dbReference type="SUPFAM" id="SSF53041">
    <property type="entry name" value="Resolvase-like"/>
    <property type="match status" value="1"/>
</dbReference>
<protein>
    <submittedName>
        <fullName evidence="4">Large serine recombinase</fullName>
    </submittedName>
</protein>
<dbReference type="InterPro" id="IPR006119">
    <property type="entry name" value="Resolv_N"/>
</dbReference>
<dbReference type="GO" id="GO:0000150">
    <property type="term" value="F:DNA strand exchange activity"/>
    <property type="evidence" value="ECO:0007669"/>
    <property type="project" value="InterPro"/>
</dbReference>
<accession>A0A2K9V406</accession>
<dbReference type="InterPro" id="IPR025827">
    <property type="entry name" value="Zn_ribbon_recom_dom"/>
</dbReference>
<evidence type="ECO:0000313" key="4">
    <source>
        <dbReference type="EMBL" id="AUV56803.1"/>
    </source>
</evidence>
<proteinExistence type="predicted"/>
<dbReference type="Gene3D" id="3.90.1750.20">
    <property type="entry name" value="Putative Large Serine Recombinase, Chain B, Domain 2"/>
    <property type="match status" value="1"/>
</dbReference>
<dbReference type="Gene3D" id="3.40.50.1390">
    <property type="entry name" value="Resolvase, N-terminal catalytic domain"/>
    <property type="match status" value="1"/>
</dbReference>
<feature type="domain" description="Resolvase/invertase-type recombinase catalytic" evidence="2">
    <location>
        <begin position="12"/>
        <end position="160"/>
    </location>
</feature>
<evidence type="ECO:0000256" key="1">
    <source>
        <dbReference type="SAM" id="Coils"/>
    </source>
</evidence>
<feature type="domain" description="Recombinase" evidence="3">
    <location>
        <begin position="163"/>
        <end position="269"/>
    </location>
</feature>
<evidence type="ECO:0000313" key="5">
    <source>
        <dbReference type="Proteomes" id="UP000241620"/>
    </source>
</evidence>
<evidence type="ECO:0000259" key="2">
    <source>
        <dbReference type="PROSITE" id="PS51736"/>
    </source>
</evidence>
<dbReference type="PANTHER" id="PTHR30461">
    <property type="entry name" value="DNA-INVERTASE FROM LAMBDOID PROPHAGE"/>
    <property type="match status" value="1"/>
</dbReference>
<dbReference type="PROSITE" id="PS51736">
    <property type="entry name" value="RECOMBINASES_3"/>
    <property type="match status" value="1"/>
</dbReference>
<sequence length="603" mass="68298">MARKKNIAAGQNAVIYARYSSHNQREVSIEQQVRECMKHAAELGLHVVGTYEDRAISGKTDKRPNFQRMMRDAEKGKFQAVVAWKSNRIGRNMLQAMVNEAKLEDCGVKVFYAEEDFDDTAAGRFALRNMMNVNQFYSENMAEDITRGLYDNASKCMANGRQPLGYKRGEDGRVVLDDANAAVVREIFTRVAAGDLFVDIARDLNAQGIKTSKGANWNKGSFQSICQNERYRGIYIYGDVRVVDGIPRIVSDDLWYRVQEAMRMKKNPVGTRHRVGAEDYLLTGKLRCGHCGSYMTGVSGTSRNGELHYYYTCQKRRTEHACDKKNIRRDVIEPAVAQAIKMYCLTDDVIEWMADRTVEYWEKHDNDLQIEALEQQLEENKKATSNMLKAIEMGIITEATRTRMVELETEQSRLSVQLNTAKEDVVKIDREQIISYLELLQQGDIHDRDFQMELFKNFLVAVYVYDDNRMKLVFSCMGDQNSVEISLETGEDPPDGGLSPDAKMFVLTPDSSTKKALYFVESMVLFFFSAAKNGGCTALSASFSDVLQAIQCSPRVIGASAGQKVPVQLTISSICPNTSSIWRTSVNWVRARSRLWSGRAVWK</sequence>
<organism evidence="4 5">
    <name type="scientific">Faecalibacterium phage FP_Taranis</name>
    <dbReference type="NCBI Taxonomy" id="2070186"/>
    <lineage>
        <taxon>Viruses</taxon>
        <taxon>Duplodnaviria</taxon>
        <taxon>Heunggongvirae</taxon>
        <taxon>Uroviricota</taxon>
        <taxon>Caudoviricetes</taxon>
        <taxon>Taranisvirus</taxon>
        <taxon>Taranisvirus taranis</taxon>
    </lineage>
</organism>
<name>A0A2K9V406_9CAUD</name>
<dbReference type="PROSITE" id="PS51737">
    <property type="entry name" value="RECOMBINASE_DNA_BIND"/>
    <property type="match status" value="1"/>
</dbReference>
<dbReference type="SMART" id="SM00857">
    <property type="entry name" value="Resolvase"/>
    <property type="match status" value="1"/>
</dbReference>
<dbReference type="Pfam" id="PF07508">
    <property type="entry name" value="Recombinase"/>
    <property type="match status" value="1"/>
</dbReference>
<keyword evidence="5" id="KW-1185">Reference proteome</keyword>
<reference evidence="4 5" key="1">
    <citation type="submission" date="2017-12" db="EMBL/GenBank/DDBJ databases">
        <title>Phages infecting Faecalibacterium prausnitzii belong to novel viral genera that help decipher intestinal viromes.</title>
        <authorList>
            <person name="Petit M.-A."/>
            <person name="De Paepe M."/>
            <person name="Benevides L."/>
            <person name="Langella P."/>
        </authorList>
    </citation>
    <scope>NUCLEOTIDE SEQUENCE [LARGE SCALE GENOMIC DNA]</scope>
</reference>
<dbReference type="GO" id="GO:0003677">
    <property type="term" value="F:DNA binding"/>
    <property type="evidence" value="ECO:0007669"/>
    <property type="project" value="InterPro"/>
</dbReference>
<dbReference type="PANTHER" id="PTHR30461:SF23">
    <property type="entry name" value="DNA RECOMBINASE-RELATED"/>
    <property type="match status" value="1"/>
</dbReference>
<dbReference type="RefSeq" id="YP_009797353.1">
    <property type="nucleotide sequence ID" value="NC_047914.1"/>
</dbReference>
<dbReference type="Pfam" id="PF00239">
    <property type="entry name" value="Resolvase"/>
    <property type="match status" value="1"/>
</dbReference>
<evidence type="ECO:0000259" key="3">
    <source>
        <dbReference type="PROSITE" id="PS51737"/>
    </source>
</evidence>
<dbReference type="InterPro" id="IPR038109">
    <property type="entry name" value="DNA_bind_recomb_sf"/>
</dbReference>
<dbReference type="CDD" id="cd00338">
    <property type="entry name" value="Ser_Recombinase"/>
    <property type="match status" value="1"/>
</dbReference>